<gene>
    <name evidence="2" type="ORF">EOD73_01885</name>
</gene>
<protein>
    <recommendedName>
        <fullName evidence="4">Copper chaperone PCu(A)C</fullName>
    </recommendedName>
</protein>
<accession>A0A3S2XYM4</accession>
<sequence length="130" mass="13658">MKKTFPLLAALMVALASPAWSSGKDDHGHDHQPKHGGIVVEAAHMDWELVAKPERIVLHVSDHGKKASTAGATGKLTLLSGKDKAEAVLKPVGDDRLEAEGPFKLGPGTKVVATVTLAGKKPAAVRFTLK</sequence>
<feature type="chain" id="PRO_5018581248" description="Copper chaperone PCu(A)C" evidence="1">
    <location>
        <begin position="22"/>
        <end position="130"/>
    </location>
</feature>
<evidence type="ECO:0000313" key="3">
    <source>
        <dbReference type="Proteomes" id="UP000288587"/>
    </source>
</evidence>
<comment type="caution">
    <text evidence="2">The sequence shown here is derived from an EMBL/GenBank/DDBJ whole genome shotgun (WGS) entry which is preliminary data.</text>
</comment>
<proteinExistence type="predicted"/>
<feature type="signal peptide" evidence="1">
    <location>
        <begin position="1"/>
        <end position="21"/>
    </location>
</feature>
<keyword evidence="3" id="KW-1185">Reference proteome</keyword>
<dbReference type="EMBL" id="SACM01000001">
    <property type="protein sequence ID" value="RVT87798.1"/>
    <property type="molecule type" value="Genomic_DNA"/>
</dbReference>
<evidence type="ECO:0000256" key="1">
    <source>
        <dbReference type="SAM" id="SignalP"/>
    </source>
</evidence>
<evidence type="ECO:0008006" key="4">
    <source>
        <dbReference type="Google" id="ProtNLM"/>
    </source>
</evidence>
<dbReference type="OrthoDB" id="8592387at2"/>
<organism evidence="2 3">
    <name type="scientific">Inhella crocodyli</name>
    <dbReference type="NCBI Taxonomy" id="2499851"/>
    <lineage>
        <taxon>Bacteria</taxon>
        <taxon>Pseudomonadati</taxon>
        <taxon>Pseudomonadota</taxon>
        <taxon>Betaproteobacteria</taxon>
        <taxon>Burkholderiales</taxon>
        <taxon>Sphaerotilaceae</taxon>
        <taxon>Inhella</taxon>
    </lineage>
</organism>
<dbReference type="AlphaFoldDB" id="A0A3S2XYM4"/>
<dbReference type="RefSeq" id="WP_127680335.1">
    <property type="nucleotide sequence ID" value="NZ_SACM01000001.1"/>
</dbReference>
<keyword evidence="1" id="KW-0732">Signal</keyword>
<name>A0A3S2XYM4_9BURK</name>
<dbReference type="Proteomes" id="UP000288587">
    <property type="component" value="Unassembled WGS sequence"/>
</dbReference>
<reference evidence="2 3" key="1">
    <citation type="submission" date="2019-01" db="EMBL/GenBank/DDBJ databases">
        <authorList>
            <person name="Chen W.-M."/>
        </authorList>
    </citation>
    <scope>NUCLEOTIDE SEQUENCE [LARGE SCALE GENOMIC DNA]</scope>
    <source>
        <strain evidence="2 3">CCP-18</strain>
    </source>
</reference>
<evidence type="ECO:0000313" key="2">
    <source>
        <dbReference type="EMBL" id="RVT87798.1"/>
    </source>
</evidence>